<evidence type="ECO:0000256" key="5">
    <source>
        <dbReference type="SAM" id="MobiDB-lite"/>
    </source>
</evidence>
<proteinExistence type="predicted"/>
<dbReference type="RefSeq" id="XP_043042789.1">
    <property type="nucleotide sequence ID" value="XM_043184063.1"/>
</dbReference>
<feature type="compositionally biased region" description="Polar residues" evidence="5">
    <location>
        <begin position="480"/>
        <end position="489"/>
    </location>
</feature>
<feature type="region of interest" description="Disordered" evidence="5">
    <location>
        <begin position="388"/>
        <end position="414"/>
    </location>
</feature>
<name>A0A9P7VYI0_9AGAR</name>
<feature type="compositionally biased region" description="Low complexity" evidence="5">
    <location>
        <begin position="568"/>
        <end position="589"/>
    </location>
</feature>
<feature type="region of interest" description="Disordered" evidence="5">
    <location>
        <begin position="765"/>
        <end position="801"/>
    </location>
</feature>
<dbReference type="GO" id="GO:0008270">
    <property type="term" value="F:zinc ion binding"/>
    <property type="evidence" value="ECO:0007669"/>
    <property type="project" value="UniProtKB-KW"/>
</dbReference>
<evidence type="ECO:0000256" key="3">
    <source>
        <dbReference type="ARBA" id="ARBA00022833"/>
    </source>
</evidence>
<dbReference type="InterPro" id="IPR001841">
    <property type="entry name" value="Znf_RING"/>
</dbReference>
<feature type="region of interest" description="Disordered" evidence="5">
    <location>
        <begin position="289"/>
        <end position="338"/>
    </location>
</feature>
<dbReference type="PANTHER" id="PTHR15710">
    <property type="entry name" value="E3 UBIQUITIN-PROTEIN LIGASE PRAJA"/>
    <property type="match status" value="1"/>
</dbReference>
<feature type="compositionally biased region" description="Low complexity" evidence="5">
    <location>
        <begin position="179"/>
        <end position="189"/>
    </location>
</feature>
<feature type="compositionally biased region" description="Polar residues" evidence="5">
    <location>
        <begin position="546"/>
        <end position="555"/>
    </location>
</feature>
<feature type="region of interest" description="Disordered" evidence="5">
    <location>
        <begin position="1"/>
        <end position="86"/>
    </location>
</feature>
<feature type="compositionally biased region" description="Low complexity" evidence="5">
    <location>
        <begin position="670"/>
        <end position="685"/>
    </location>
</feature>
<dbReference type="GeneID" id="66106360"/>
<feature type="domain" description="RING-type" evidence="6">
    <location>
        <begin position="275"/>
        <end position="374"/>
    </location>
</feature>
<dbReference type="SUPFAM" id="SSF57850">
    <property type="entry name" value="RING/U-box"/>
    <property type="match status" value="1"/>
</dbReference>
<evidence type="ECO:0000259" key="6">
    <source>
        <dbReference type="PROSITE" id="PS50089"/>
    </source>
</evidence>
<feature type="compositionally biased region" description="Basic and acidic residues" evidence="5">
    <location>
        <begin position="291"/>
        <end position="303"/>
    </location>
</feature>
<evidence type="ECO:0000313" key="8">
    <source>
        <dbReference type="Proteomes" id="UP000812287"/>
    </source>
</evidence>
<dbReference type="EMBL" id="MU250528">
    <property type="protein sequence ID" value="KAG7449289.1"/>
    <property type="molecule type" value="Genomic_DNA"/>
</dbReference>
<protein>
    <recommendedName>
        <fullName evidence="6">RING-type domain-containing protein</fullName>
    </recommendedName>
</protein>
<feature type="region of interest" description="Disordered" evidence="5">
    <location>
        <begin position="426"/>
        <end position="456"/>
    </location>
</feature>
<dbReference type="InterPro" id="IPR013083">
    <property type="entry name" value="Znf_RING/FYVE/PHD"/>
</dbReference>
<feature type="region of interest" description="Disordered" evidence="5">
    <location>
        <begin position="524"/>
        <end position="601"/>
    </location>
</feature>
<evidence type="ECO:0000256" key="4">
    <source>
        <dbReference type="PROSITE-ProRule" id="PRU00175"/>
    </source>
</evidence>
<feature type="region of interest" description="Disordered" evidence="5">
    <location>
        <begin position="477"/>
        <end position="508"/>
    </location>
</feature>
<reference evidence="7" key="1">
    <citation type="submission" date="2020-11" db="EMBL/GenBank/DDBJ databases">
        <title>Adaptations for nitrogen fixation in a non-lichenized fungal sporocarp promotes dispersal by wood-feeding termites.</title>
        <authorList>
            <consortium name="DOE Joint Genome Institute"/>
            <person name="Koch R.A."/>
            <person name="Yoon G."/>
            <person name="Arayal U."/>
            <person name="Lail K."/>
            <person name="Amirebrahimi M."/>
            <person name="Labutti K."/>
            <person name="Lipzen A."/>
            <person name="Riley R."/>
            <person name="Barry K."/>
            <person name="Henrissat B."/>
            <person name="Grigoriev I.V."/>
            <person name="Herr J.R."/>
            <person name="Aime M.C."/>
        </authorList>
    </citation>
    <scope>NUCLEOTIDE SEQUENCE</scope>
    <source>
        <strain evidence="7">MCA 3950</strain>
    </source>
</reference>
<evidence type="ECO:0000256" key="1">
    <source>
        <dbReference type="ARBA" id="ARBA00022723"/>
    </source>
</evidence>
<feature type="compositionally biased region" description="Basic and acidic residues" evidence="5">
    <location>
        <begin position="591"/>
        <end position="600"/>
    </location>
</feature>
<keyword evidence="2 4" id="KW-0863">Zinc-finger</keyword>
<feature type="compositionally biased region" description="Polar residues" evidence="5">
    <location>
        <begin position="328"/>
        <end position="338"/>
    </location>
</feature>
<accession>A0A9P7VYI0</accession>
<dbReference type="AlphaFoldDB" id="A0A9P7VYI0"/>
<sequence>MDADELEVQLQAISDEQVSEPGLQPPQPPTPSSSTPAASPSRSSTRRARVDTDEDQDRDRRHPSQRVHVNNLTPVAANGPQTAQPLPRIHLPFRSGPGVPPGAAANPDTFRIWQHFMQGIPGLPNAPNATGVPPNNAQELPAGQPQNGQTGHPMLGLFGITIDLGADPHVHTHPPPNPTHGQPQHPHQHVTPPMFNLPTGFVNVGDGNAFAELLARFGGMMGGPEYEQEDPERAKRLVNGLEEVPIGLVRRLERVGAVGGADDNAVGGSGGDSGCAICWDRLLDGDGNQFGKEEESIKEDAHSSPDAAHSIPESSTTEEAVMHDGLSESKTSTHSTPQSLHPKIVALPCAHVFHASCLIPWFSRPRQTTCPTCRFNVDPENLTYVTRRRTPRSAPAPVGAPATPATTSDEDTTPLVNASRDTPIANVTPATESLPSPPMDAGTGPATDIGGPGLDVPRNSIFTQALFNTLMRMHPIATPTAPSENTSRQPGAPNPNADALRNGGPLPQVSAADLVNLFMAGHSPTQAQGLAPPSVPPSPTPRVASGQDTTPSNDNDLPLLELIDTPLPETAAPTTNAQPAPAPGQQQAPLDHGHDQHPDGDDQGFVTIGFDMIFGPAPREGGADDVVMDDLPGNLDLHGEFDLAGAFEDHMNQFDQAMHRIPVPPPPDNHGPQPAHNPPQQNNAPSVQSETHIHIHRPGHGLDGGMHFAAGSGRTMAQALAQLNRHVQAQAAQAGAQPDQTNLQQPQLPPLFPFIPPRFRERAGNVAAGASPPSGPGAGAAPLPPPQATPTGAHGNANVRGTGLPHFAQFLQGAGLPMGTAGTVPPFIIGGGANPRRQPRQPSERKKWTLPPAPGPTLRQHLERKEREAGLRCYDMSCGVGPSDEDPYVIMSEKQLHIQRRKTKMEQGSVVCEHTFHPSCLVSAQRVALKGADENVEGEDVEVSCPVCRADGVILKEDWQEGVRALA</sequence>
<feature type="compositionally biased region" description="Polar residues" evidence="5">
    <location>
        <begin position="67"/>
        <end position="84"/>
    </location>
</feature>
<dbReference type="Proteomes" id="UP000812287">
    <property type="component" value="Unassembled WGS sequence"/>
</dbReference>
<organism evidence="7 8">
    <name type="scientific">Guyanagaster necrorhizus</name>
    <dbReference type="NCBI Taxonomy" id="856835"/>
    <lineage>
        <taxon>Eukaryota</taxon>
        <taxon>Fungi</taxon>
        <taxon>Dikarya</taxon>
        <taxon>Basidiomycota</taxon>
        <taxon>Agaricomycotina</taxon>
        <taxon>Agaricomycetes</taxon>
        <taxon>Agaricomycetidae</taxon>
        <taxon>Agaricales</taxon>
        <taxon>Marasmiineae</taxon>
        <taxon>Physalacriaceae</taxon>
        <taxon>Guyanagaster</taxon>
    </lineage>
</organism>
<feature type="region of interest" description="Disordered" evidence="5">
    <location>
        <begin position="828"/>
        <end position="860"/>
    </location>
</feature>
<comment type="caution">
    <text evidence="7">The sequence shown here is derived from an EMBL/GenBank/DDBJ whole genome shotgun (WGS) entry which is preliminary data.</text>
</comment>
<dbReference type="Gene3D" id="3.30.40.10">
    <property type="entry name" value="Zinc/RING finger domain, C3HC4 (zinc finger)"/>
    <property type="match status" value="1"/>
</dbReference>
<dbReference type="Pfam" id="PF13639">
    <property type="entry name" value="zf-RING_2"/>
    <property type="match status" value="1"/>
</dbReference>
<evidence type="ECO:0000313" key="7">
    <source>
        <dbReference type="EMBL" id="KAG7449289.1"/>
    </source>
</evidence>
<keyword evidence="8" id="KW-1185">Reference proteome</keyword>
<dbReference type="OrthoDB" id="8062037at2759"/>
<gene>
    <name evidence="7" type="ORF">BT62DRAFT_917877</name>
</gene>
<feature type="compositionally biased region" description="Low complexity" evidence="5">
    <location>
        <begin position="32"/>
        <end position="43"/>
    </location>
</feature>
<feature type="region of interest" description="Disordered" evidence="5">
    <location>
        <begin position="658"/>
        <end position="706"/>
    </location>
</feature>
<feature type="region of interest" description="Disordered" evidence="5">
    <location>
        <begin position="169"/>
        <end position="189"/>
    </location>
</feature>
<keyword evidence="1" id="KW-0479">Metal-binding</keyword>
<evidence type="ECO:0000256" key="2">
    <source>
        <dbReference type="ARBA" id="ARBA00022771"/>
    </source>
</evidence>
<keyword evidence="3" id="KW-0862">Zinc</keyword>
<dbReference type="PROSITE" id="PS50089">
    <property type="entry name" value="ZF_RING_2"/>
    <property type="match status" value="1"/>
</dbReference>
<dbReference type="SMART" id="SM00184">
    <property type="entry name" value="RING"/>
    <property type="match status" value="2"/>
</dbReference>
<feature type="compositionally biased region" description="Low complexity" evidence="5">
    <location>
        <begin position="392"/>
        <end position="407"/>
    </location>
</feature>